<dbReference type="Gene3D" id="3.80.30.20">
    <property type="entry name" value="tm_1862 like domain"/>
    <property type="match status" value="1"/>
</dbReference>
<dbReference type="InterPro" id="IPR058240">
    <property type="entry name" value="rSAM_sf"/>
</dbReference>
<evidence type="ECO:0000313" key="4">
    <source>
        <dbReference type="Proteomes" id="UP000662314"/>
    </source>
</evidence>
<dbReference type="InterPro" id="IPR045784">
    <property type="entry name" value="Radical_SAM_N2"/>
</dbReference>
<dbReference type="SMART" id="SM00729">
    <property type="entry name" value="Elp3"/>
    <property type="match status" value="1"/>
</dbReference>
<comment type="caution">
    <text evidence="3">The sequence shown here is derived from an EMBL/GenBank/DDBJ whole genome shotgun (WGS) entry which is preliminary data.</text>
</comment>
<feature type="region of interest" description="Disordered" evidence="1">
    <location>
        <begin position="577"/>
        <end position="597"/>
    </location>
</feature>
<proteinExistence type="predicted"/>
<dbReference type="CDD" id="cd01335">
    <property type="entry name" value="Radical_SAM"/>
    <property type="match status" value="1"/>
</dbReference>
<dbReference type="SFLD" id="SFLDS00029">
    <property type="entry name" value="Radical_SAM"/>
    <property type="match status" value="1"/>
</dbReference>
<dbReference type="RefSeq" id="WP_214434920.1">
    <property type="nucleotide sequence ID" value="NZ_CAWPUQ010000151.1"/>
</dbReference>
<dbReference type="SFLD" id="SFLDG01082">
    <property type="entry name" value="B12-binding_domain_containing"/>
    <property type="match status" value="1"/>
</dbReference>
<evidence type="ECO:0000313" key="3">
    <source>
        <dbReference type="EMBL" id="MBH8576181.1"/>
    </source>
</evidence>
<feature type="region of interest" description="Disordered" evidence="1">
    <location>
        <begin position="136"/>
        <end position="155"/>
    </location>
</feature>
<dbReference type="PROSITE" id="PS51918">
    <property type="entry name" value="RADICAL_SAM"/>
    <property type="match status" value="1"/>
</dbReference>
<evidence type="ECO:0000259" key="2">
    <source>
        <dbReference type="PROSITE" id="PS51918"/>
    </source>
</evidence>
<dbReference type="InterPro" id="IPR018768">
    <property type="entry name" value="DUF2344"/>
</dbReference>
<dbReference type="GO" id="GO:0003824">
    <property type="term" value="F:catalytic activity"/>
    <property type="evidence" value="ECO:0007669"/>
    <property type="project" value="InterPro"/>
</dbReference>
<dbReference type="GO" id="GO:0051536">
    <property type="term" value="F:iron-sulfur cluster binding"/>
    <property type="evidence" value="ECO:0007669"/>
    <property type="project" value="InterPro"/>
</dbReference>
<gene>
    <name evidence="3" type="ORF">I8752_24950</name>
</gene>
<accession>A0A8J7I5E0</accession>
<name>A0A8J7I5E0_9NOST</name>
<protein>
    <submittedName>
        <fullName evidence="3">DUF2344 domain-containing protein</fullName>
    </submittedName>
</protein>
<dbReference type="PANTHER" id="PTHR42731:SF1">
    <property type="entry name" value="RADICAL SAM DOMAIN PROTEIN"/>
    <property type="match status" value="1"/>
</dbReference>
<dbReference type="InterPro" id="IPR006638">
    <property type="entry name" value="Elp3/MiaA/NifB-like_rSAM"/>
</dbReference>
<sequence length="909" mass="101528">MAVAVEKLITSDILKPARYLGNERLSIHKPWDTATIRWVLTYPEVYEVGASNLGHIILYNILNAQPRQLCDRAYLPGQDLAGKLRETHTPLFAVESKRSLTEFDILGFSLSYELGATNILEMLDLAGIPLTWKERQNRGRGDVGTQGRGDKGDEGAKSSLYFPLIFAGGQTATSNPEPYADFFDFFALGDGEELLPEIGLVLEETKQAGLNREQTLLDLAQIPGVYVPQFYDMAADGSVHPNRPDVPKRILRRVATPIPAYSIGLVPYVQTVHDRLTIEIRRGCTRGCRFCQPGMLTRPARDVEPEKVVEAIEQGMRATGYNEFSLLSLSCSDYLSLPAVGMEIKNRLKNENISLSLPSQRVDRFDENIANILGGTRQGGLTFAPEAGTQRMRDIVNKGLTNEELLRGVKTAWEQGWDKIKLYFMIGLPGETDADVVGIAETVSWLQRSCRGQGRKPLNFNLTISNFTPKPHTPFQWHSVSTAEFKRKQNLLRHEFRRMRGVKVNFTDVRISAMEDFIGRGDRTLGKVLRRAWELGAGMDSWYDNLDKAFTAWGDAIAEAGLDWKYRQVENGEWNLFHTEDEGGGGAEEQRSRGAEENQLLTPNSLSTLLSTTLPWEHIDTGIDKKWLVEDLQRALEAATVPDCSFEGCSHCGVCGTDFGHNIVIDPPGIPQFAGEFVPNTTKVQRLRVWFGKQGDIALLSHLDLMRLFDRVLRRASLPVAFTGGFHPSPRISVANALALGATSSGEIVDFELTQPVEIDTFKEQLIQELPTDIPIYNVLQLDLKAPAASQVIEAAEYLITVAALGEATLVQWQDWINTIKAKDELWLEQTTKSGKSQLVNLRSRLFELELVETNSSKDESTVILRYVGSCRPDGLLLRPEHIVSMLEIVSGTEFQLLHIHRNQLILGV</sequence>
<organism evidence="3 4">
    <name type="scientific">Dendronalium phyllosphericum CENA369</name>
    <dbReference type="NCBI Taxonomy" id="1725256"/>
    <lineage>
        <taxon>Bacteria</taxon>
        <taxon>Bacillati</taxon>
        <taxon>Cyanobacteriota</taxon>
        <taxon>Cyanophyceae</taxon>
        <taxon>Nostocales</taxon>
        <taxon>Nostocaceae</taxon>
        <taxon>Dendronalium</taxon>
        <taxon>Dendronalium phyllosphericum</taxon>
    </lineage>
</organism>
<dbReference type="SUPFAM" id="SSF102114">
    <property type="entry name" value="Radical SAM enzymes"/>
    <property type="match status" value="1"/>
</dbReference>
<dbReference type="NCBIfam" id="TIGR03936">
    <property type="entry name" value="sam_1_link_chp"/>
    <property type="match status" value="1"/>
</dbReference>
<evidence type="ECO:0000256" key="1">
    <source>
        <dbReference type="SAM" id="MobiDB-lite"/>
    </source>
</evidence>
<dbReference type="InterPro" id="IPR023404">
    <property type="entry name" value="rSAM_horseshoe"/>
</dbReference>
<dbReference type="Pfam" id="PF10105">
    <property type="entry name" value="DUF2344"/>
    <property type="match status" value="1"/>
</dbReference>
<dbReference type="Proteomes" id="UP000662314">
    <property type="component" value="Unassembled WGS sequence"/>
</dbReference>
<dbReference type="Pfam" id="PF19864">
    <property type="entry name" value="Radical_SAM_N2"/>
    <property type="match status" value="1"/>
</dbReference>
<dbReference type="PANTHER" id="PTHR42731">
    <property type="entry name" value="SLL1084 PROTEIN"/>
    <property type="match status" value="1"/>
</dbReference>
<keyword evidence="4" id="KW-1185">Reference proteome</keyword>
<dbReference type="EMBL" id="JAECZA010000224">
    <property type="protein sequence ID" value="MBH8576181.1"/>
    <property type="molecule type" value="Genomic_DNA"/>
</dbReference>
<dbReference type="AlphaFoldDB" id="A0A8J7I5E0"/>
<dbReference type="Pfam" id="PF04055">
    <property type="entry name" value="Radical_SAM"/>
    <property type="match status" value="1"/>
</dbReference>
<dbReference type="InterPro" id="IPR007197">
    <property type="entry name" value="rSAM"/>
</dbReference>
<feature type="domain" description="Radical SAM core" evidence="2">
    <location>
        <begin position="270"/>
        <end position="503"/>
    </location>
</feature>
<reference evidence="3 4" key="1">
    <citation type="journal article" date="2021" name="Int. J. Syst. Evol. Microbiol.">
        <title>Amazonocrinis nigriterrae gen. nov., sp. nov., Atlanticothrix silvestris gen. nov., sp. nov. and Dendronalium phyllosphericum gen. nov., sp. nov., nostocacean cyanobacteria from Brazilian environments.</title>
        <authorList>
            <person name="Alvarenga D.O."/>
            <person name="Andreote A.P.D."/>
            <person name="Branco L.H.Z."/>
            <person name="Delbaje E."/>
            <person name="Cruz R.B."/>
            <person name="Varani A.M."/>
            <person name="Fiore M.F."/>
        </authorList>
    </citation>
    <scope>NUCLEOTIDE SEQUENCE [LARGE SCALE GENOMIC DNA]</scope>
    <source>
        <strain evidence="3 4">CENA369</strain>
    </source>
</reference>